<evidence type="ECO:0000259" key="1">
    <source>
        <dbReference type="Pfam" id="PF07995"/>
    </source>
</evidence>
<keyword evidence="2" id="KW-0560">Oxidoreductase</keyword>
<dbReference type="AlphaFoldDB" id="A0A1M7YVH8"/>
<gene>
    <name evidence="2" type="primary">yliI</name>
    <name evidence="2" type="ORF">VQ7734_02438</name>
</gene>
<evidence type="ECO:0000313" key="3">
    <source>
        <dbReference type="Proteomes" id="UP000184600"/>
    </source>
</evidence>
<reference evidence="3" key="1">
    <citation type="submission" date="2016-12" db="EMBL/GenBank/DDBJ databases">
        <authorList>
            <person name="Rodrigo-Torres L."/>
            <person name="Arahal R.D."/>
            <person name="Lucena T."/>
        </authorList>
    </citation>
    <scope>NUCLEOTIDE SEQUENCE [LARGE SCALE GENOMIC DNA]</scope>
</reference>
<protein>
    <submittedName>
        <fullName evidence="2">Soluble aldose sugar dehydrogenase YliI</fullName>
        <ecNumber evidence="2">1.1.5.-</ecNumber>
    </submittedName>
</protein>
<dbReference type="Proteomes" id="UP000184600">
    <property type="component" value="Unassembled WGS sequence"/>
</dbReference>
<keyword evidence="3" id="KW-1185">Reference proteome</keyword>
<dbReference type="STRING" id="1117707.VQ7734_02438"/>
<dbReference type="PANTHER" id="PTHR19328">
    <property type="entry name" value="HEDGEHOG-INTERACTING PROTEIN"/>
    <property type="match status" value="1"/>
</dbReference>
<dbReference type="RefSeq" id="WP_073582885.1">
    <property type="nucleotide sequence ID" value="NZ_AP024898.1"/>
</dbReference>
<proteinExistence type="predicted"/>
<dbReference type="EMBL" id="FRFG01000027">
    <property type="protein sequence ID" value="SHO56669.1"/>
    <property type="molecule type" value="Genomic_DNA"/>
</dbReference>
<organism evidence="2 3">
    <name type="scientific">Vibrio quintilis</name>
    <dbReference type="NCBI Taxonomy" id="1117707"/>
    <lineage>
        <taxon>Bacteria</taxon>
        <taxon>Pseudomonadati</taxon>
        <taxon>Pseudomonadota</taxon>
        <taxon>Gammaproteobacteria</taxon>
        <taxon>Vibrionales</taxon>
        <taxon>Vibrionaceae</taxon>
        <taxon>Vibrio</taxon>
    </lineage>
</organism>
<dbReference type="EC" id="1.1.5.-" evidence="2"/>
<dbReference type="OrthoDB" id="9770043at2"/>
<dbReference type="InterPro" id="IPR012938">
    <property type="entry name" value="Glc/Sorbosone_DH"/>
</dbReference>
<name>A0A1M7YVH8_9VIBR</name>
<dbReference type="Gene3D" id="2.120.10.30">
    <property type="entry name" value="TolB, C-terminal domain"/>
    <property type="match status" value="1"/>
</dbReference>
<sequence>MNSKPFKDIYVMFIVVFLSVYPSVSHSENTARTSSDNLPLQVTQLARLDGIPWGVDFLNDQTLLITLKSGRLATLETKTLAFKWIEGVPSVIDAGQGGLMDVAVLHSQTQPGWIYLSYTKPVSNGTATALGRGQLHNGKLINWQTLFTASHPSRSSKHFGARIAFDHQGHVFLSLGERGNRKDAQNLQRDAGKIIRLNIDGTIPGLRGQTPQTRRDRWIVGTHRLSIKATIMAIMGTGTSDTQKRG</sequence>
<dbReference type="SUPFAM" id="SSF63829">
    <property type="entry name" value="Calcium-dependent phosphotriesterase"/>
    <property type="match status" value="1"/>
</dbReference>
<accession>A0A1M7YVH8</accession>
<dbReference type="PANTHER" id="PTHR19328:SF75">
    <property type="entry name" value="ALDOSE SUGAR DEHYDROGENASE YLII"/>
    <property type="match status" value="1"/>
</dbReference>
<feature type="domain" description="Glucose/Sorbosone dehydrogenase" evidence="1">
    <location>
        <begin position="51"/>
        <end position="205"/>
    </location>
</feature>
<dbReference type="GO" id="GO:0016491">
    <property type="term" value="F:oxidoreductase activity"/>
    <property type="evidence" value="ECO:0007669"/>
    <property type="project" value="UniProtKB-KW"/>
</dbReference>
<dbReference type="InterPro" id="IPR011042">
    <property type="entry name" value="6-blade_b-propeller_TolB-like"/>
</dbReference>
<dbReference type="Pfam" id="PF07995">
    <property type="entry name" value="GSDH"/>
    <property type="match status" value="1"/>
</dbReference>
<evidence type="ECO:0000313" key="2">
    <source>
        <dbReference type="EMBL" id="SHO56669.1"/>
    </source>
</evidence>